<name>A0A1E7F5P2_9STRA</name>
<dbReference type="KEGG" id="fcy:FRACYDRAFT_270228"/>
<dbReference type="InParanoid" id="A0A1E7F5P2"/>
<proteinExistence type="predicted"/>
<dbReference type="PROSITE" id="PS51670">
    <property type="entry name" value="SHKT"/>
    <property type="match status" value="1"/>
</dbReference>
<dbReference type="EMBL" id="KV784362">
    <property type="protein sequence ID" value="OEU13183.1"/>
    <property type="molecule type" value="Genomic_DNA"/>
</dbReference>
<dbReference type="Proteomes" id="UP000095751">
    <property type="component" value="Unassembled WGS sequence"/>
</dbReference>
<feature type="region of interest" description="Disordered" evidence="1">
    <location>
        <begin position="111"/>
        <end position="168"/>
    </location>
</feature>
<dbReference type="AlphaFoldDB" id="A0A1E7F5P2"/>
<evidence type="ECO:0000259" key="3">
    <source>
        <dbReference type="PROSITE" id="PS51670"/>
    </source>
</evidence>
<feature type="compositionally biased region" description="Low complexity" evidence="1">
    <location>
        <begin position="117"/>
        <end position="162"/>
    </location>
</feature>
<keyword evidence="2" id="KW-0732">Signal</keyword>
<accession>A0A1E7F5P2</accession>
<evidence type="ECO:0000313" key="5">
    <source>
        <dbReference type="Proteomes" id="UP000095751"/>
    </source>
</evidence>
<evidence type="ECO:0000256" key="1">
    <source>
        <dbReference type="SAM" id="MobiDB-lite"/>
    </source>
</evidence>
<feature type="domain" description="ShKT" evidence="3">
    <location>
        <begin position="26"/>
        <end position="74"/>
    </location>
</feature>
<reference evidence="4 5" key="1">
    <citation type="submission" date="2016-09" db="EMBL/GenBank/DDBJ databases">
        <title>Extensive genetic diversity and differential bi-allelic expression allows diatom success in the polar Southern Ocean.</title>
        <authorList>
            <consortium name="DOE Joint Genome Institute"/>
            <person name="Mock T."/>
            <person name="Otillar R.P."/>
            <person name="Strauss J."/>
            <person name="Dupont C."/>
            <person name="Frickenhaus S."/>
            <person name="Maumus F."/>
            <person name="Mcmullan M."/>
            <person name="Sanges R."/>
            <person name="Schmutz J."/>
            <person name="Toseland A."/>
            <person name="Valas R."/>
            <person name="Veluchamy A."/>
            <person name="Ward B.J."/>
            <person name="Allen A."/>
            <person name="Barry K."/>
            <person name="Falciatore A."/>
            <person name="Ferrante M."/>
            <person name="Fortunato A.E."/>
            <person name="Gloeckner G."/>
            <person name="Gruber A."/>
            <person name="Hipkin R."/>
            <person name="Janech M."/>
            <person name="Kroth P."/>
            <person name="Leese F."/>
            <person name="Lindquist E."/>
            <person name="Lyon B.R."/>
            <person name="Martin J."/>
            <person name="Mayer C."/>
            <person name="Parker M."/>
            <person name="Quesneville H."/>
            <person name="Raymond J."/>
            <person name="Uhlig C."/>
            <person name="Valentin K.U."/>
            <person name="Worden A.Z."/>
            <person name="Armbrust E.V."/>
            <person name="Bowler C."/>
            <person name="Green B."/>
            <person name="Moulton V."/>
            <person name="Van Oosterhout C."/>
            <person name="Grigoriev I."/>
        </authorList>
    </citation>
    <scope>NUCLEOTIDE SEQUENCE [LARGE SCALE GENOMIC DNA]</scope>
    <source>
        <strain evidence="4 5">CCMP1102</strain>
    </source>
</reference>
<sequence length="168" mass="17441">MLSKQLLLILAVIFTITNNADAAKKCKDKKKNKFSIEDKGRGKKTCSEWIDEKGLLCKNSKKVEKNCKLSCGKCTASPTESPTDASCEDKEGKFKVRGKTTCAKLVELCPGSCGKCPPTAAPTASPTDSPTASEPPGSESPGSESPGSESPGSESPGSESPGTGIPSI</sequence>
<feature type="signal peptide" evidence="2">
    <location>
        <begin position="1"/>
        <end position="22"/>
    </location>
</feature>
<evidence type="ECO:0000313" key="4">
    <source>
        <dbReference type="EMBL" id="OEU13183.1"/>
    </source>
</evidence>
<feature type="chain" id="PRO_5009192693" description="ShKT domain-containing protein" evidence="2">
    <location>
        <begin position="23"/>
        <end position="168"/>
    </location>
</feature>
<protein>
    <recommendedName>
        <fullName evidence="3">ShKT domain-containing protein</fullName>
    </recommendedName>
</protein>
<organism evidence="4 5">
    <name type="scientific">Fragilariopsis cylindrus CCMP1102</name>
    <dbReference type="NCBI Taxonomy" id="635003"/>
    <lineage>
        <taxon>Eukaryota</taxon>
        <taxon>Sar</taxon>
        <taxon>Stramenopiles</taxon>
        <taxon>Ochrophyta</taxon>
        <taxon>Bacillariophyta</taxon>
        <taxon>Bacillariophyceae</taxon>
        <taxon>Bacillariophycidae</taxon>
        <taxon>Bacillariales</taxon>
        <taxon>Bacillariaceae</taxon>
        <taxon>Fragilariopsis</taxon>
    </lineage>
</organism>
<gene>
    <name evidence="4" type="ORF">FRACYDRAFT_270228</name>
</gene>
<evidence type="ECO:0000256" key="2">
    <source>
        <dbReference type="SAM" id="SignalP"/>
    </source>
</evidence>
<keyword evidence="5" id="KW-1185">Reference proteome</keyword>
<dbReference type="InterPro" id="IPR003582">
    <property type="entry name" value="ShKT_dom"/>
</dbReference>